<gene>
    <name evidence="1" type="ORF">B879_00168</name>
</gene>
<evidence type="ECO:0000313" key="2">
    <source>
        <dbReference type="Proteomes" id="UP000004478"/>
    </source>
</evidence>
<dbReference type="EMBL" id="AMGM01000002">
    <property type="protein sequence ID" value="EKB51117.1"/>
    <property type="molecule type" value="Genomic_DNA"/>
</dbReference>
<keyword evidence="2" id="KW-1185">Reference proteome</keyword>
<proteinExistence type="predicted"/>
<comment type="caution">
    <text evidence="1">The sequence shown here is derived from an EMBL/GenBank/DDBJ whole genome shotgun (WGS) entry which is preliminary data.</text>
</comment>
<protein>
    <submittedName>
        <fullName evidence="1">Uncharacterized protein</fullName>
    </submittedName>
</protein>
<organism evidence="1 2">
    <name type="scientific">Cecembia lonarensis (strain CCUG 58316 / KCTC 22772 / LW9)</name>
    <dbReference type="NCBI Taxonomy" id="1225176"/>
    <lineage>
        <taxon>Bacteria</taxon>
        <taxon>Pseudomonadati</taxon>
        <taxon>Bacteroidota</taxon>
        <taxon>Cytophagia</taxon>
        <taxon>Cytophagales</taxon>
        <taxon>Cyclobacteriaceae</taxon>
        <taxon>Cecembia</taxon>
    </lineage>
</organism>
<accession>K1LG06</accession>
<name>K1LG06_CECL9</name>
<evidence type="ECO:0000313" key="1">
    <source>
        <dbReference type="EMBL" id="EKB51117.1"/>
    </source>
</evidence>
<sequence length="232" mass="26801">MCDVFKINQINIQFPVQILKKKDTFLEKNDFSNMTNLDFEQTLEKTITSKLNNINIKNIIIVLIFSLFSSCSNKDTLCHNEQSKAALQESIIESIKEQAIIIDKQDISQLELQLRDLFRESNIQLNHVSLISEDMDADSNTTCTCGTRMSFADEGAFLKAVGPKVSALKEKNDKYSNEYLKNKHLMEYYEKQYYPFFFTVIETKEGISASPHDYKVASLLLDYLKFLKTNEK</sequence>
<dbReference type="AlphaFoldDB" id="K1LG06"/>
<reference evidence="1 2" key="1">
    <citation type="journal article" date="2012" name="J. Bacteriol.">
        <title>Draft Genome Sequence of Cecembia lonarensis Strain LW9T, Isolated from Lonar Lake, a Haloalkaline Lake in India.</title>
        <authorList>
            <person name="Shivaji S."/>
            <person name="Ara S."/>
            <person name="Singh A."/>
            <person name="Pinnaka A.K."/>
        </authorList>
    </citation>
    <scope>NUCLEOTIDE SEQUENCE [LARGE SCALE GENOMIC DNA]</scope>
    <source>
        <strain evidence="1 2">LW9</strain>
    </source>
</reference>
<dbReference type="Proteomes" id="UP000004478">
    <property type="component" value="Unassembled WGS sequence"/>
</dbReference>